<keyword evidence="2" id="KW-1133">Transmembrane helix</keyword>
<sequence>MTELASDDDKGNGPKSHSKTDFLPPSFSQSLASVIKSAEEKGLTATAHGTATHPISRPHSLFVDLSFPYWEVSSNSSSHKRCYPAPDNIQHVHMSISAGPITGVVIGSMFVLVICISVFIRVYRRRCERRRQQMEAGRISPLQQDKMPGADANFNPTLDPDPSGITQEKGRRISFIPVPIPNPQALEPEPTPSFENPQPELPPNLASDSHLIPTSTQIQEDSVNQDESDIQVKVVRIEATIDRMAEQIRHLKSQVDITGDGDSDTPPPTYLARVLIITFNLRVFLFIGSELGGEIWQEPVTDVALYHHGKAVVNGKCSPWSILVVHTCRPNLRRAAEQDSTQSAAGEVIVMDLITRISGLAHAYKCPRQQHYGLLRLSRSHLPRLYFHLYLSSPPMPPGIVG</sequence>
<protein>
    <submittedName>
        <fullName evidence="3">Uncharacterized protein</fullName>
    </submittedName>
</protein>
<accession>A0A9P5TV70</accession>
<evidence type="ECO:0000256" key="2">
    <source>
        <dbReference type="SAM" id="Phobius"/>
    </source>
</evidence>
<feature type="region of interest" description="Disordered" evidence="1">
    <location>
        <begin position="1"/>
        <end position="25"/>
    </location>
</feature>
<proteinExistence type="predicted"/>
<keyword evidence="2" id="KW-0472">Membrane</keyword>
<gene>
    <name evidence="3" type="ORF">BDP27DRAFT_1410904</name>
</gene>
<evidence type="ECO:0000256" key="1">
    <source>
        <dbReference type="SAM" id="MobiDB-lite"/>
    </source>
</evidence>
<evidence type="ECO:0000313" key="3">
    <source>
        <dbReference type="EMBL" id="KAF9024800.1"/>
    </source>
</evidence>
<reference evidence="3" key="1">
    <citation type="submission" date="2020-11" db="EMBL/GenBank/DDBJ databases">
        <authorList>
            <consortium name="DOE Joint Genome Institute"/>
            <person name="Ahrendt S."/>
            <person name="Riley R."/>
            <person name="Andreopoulos W."/>
            <person name="Labutti K."/>
            <person name="Pangilinan J."/>
            <person name="Ruiz-Duenas F.J."/>
            <person name="Barrasa J.M."/>
            <person name="Sanchez-Garcia M."/>
            <person name="Camarero S."/>
            <person name="Miyauchi S."/>
            <person name="Serrano A."/>
            <person name="Linde D."/>
            <person name="Babiker R."/>
            <person name="Drula E."/>
            <person name="Ayuso-Fernandez I."/>
            <person name="Pacheco R."/>
            <person name="Padilla G."/>
            <person name="Ferreira P."/>
            <person name="Barriuso J."/>
            <person name="Kellner H."/>
            <person name="Castanera R."/>
            <person name="Alfaro M."/>
            <person name="Ramirez L."/>
            <person name="Pisabarro A.G."/>
            <person name="Kuo A."/>
            <person name="Tritt A."/>
            <person name="Lipzen A."/>
            <person name="He G."/>
            <person name="Yan M."/>
            <person name="Ng V."/>
            <person name="Cullen D."/>
            <person name="Martin F."/>
            <person name="Rosso M.-N."/>
            <person name="Henrissat B."/>
            <person name="Hibbett D."/>
            <person name="Martinez A.T."/>
            <person name="Grigoriev I.V."/>
        </authorList>
    </citation>
    <scope>NUCLEOTIDE SEQUENCE</scope>
    <source>
        <strain evidence="3">AH 40177</strain>
    </source>
</reference>
<feature type="region of interest" description="Disordered" evidence="1">
    <location>
        <begin position="182"/>
        <end position="210"/>
    </location>
</feature>
<comment type="caution">
    <text evidence="3">The sequence shown here is derived from an EMBL/GenBank/DDBJ whole genome shotgun (WGS) entry which is preliminary data.</text>
</comment>
<dbReference type="AlphaFoldDB" id="A0A9P5TV70"/>
<keyword evidence="2" id="KW-0812">Transmembrane</keyword>
<feature type="transmembrane region" description="Helical" evidence="2">
    <location>
        <begin position="101"/>
        <end position="123"/>
    </location>
</feature>
<dbReference type="EMBL" id="JADNRY010000895">
    <property type="protein sequence ID" value="KAF9024800.1"/>
    <property type="molecule type" value="Genomic_DNA"/>
</dbReference>
<name>A0A9P5TV70_9AGAR</name>
<organism evidence="3 4">
    <name type="scientific">Rhodocollybia butyracea</name>
    <dbReference type="NCBI Taxonomy" id="206335"/>
    <lineage>
        <taxon>Eukaryota</taxon>
        <taxon>Fungi</taxon>
        <taxon>Dikarya</taxon>
        <taxon>Basidiomycota</taxon>
        <taxon>Agaricomycotina</taxon>
        <taxon>Agaricomycetes</taxon>
        <taxon>Agaricomycetidae</taxon>
        <taxon>Agaricales</taxon>
        <taxon>Marasmiineae</taxon>
        <taxon>Omphalotaceae</taxon>
        <taxon>Rhodocollybia</taxon>
    </lineage>
</organism>
<keyword evidence="4" id="KW-1185">Reference proteome</keyword>
<dbReference type="Proteomes" id="UP000772434">
    <property type="component" value="Unassembled WGS sequence"/>
</dbReference>
<evidence type="ECO:0000313" key="4">
    <source>
        <dbReference type="Proteomes" id="UP000772434"/>
    </source>
</evidence>